<feature type="transmembrane region" description="Helical" evidence="8">
    <location>
        <begin position="31"/>
        <end position="54"/>
    </location>
</feature>
<evidence type="ECO:0000256" key="7">
    <source>
        <dbReference type="ARBA" id="ARBA00023136"/>
    </source>
</evidence>
<dbReference type="InterPro" id="IPR058130">
    <property type="entry name" value="PEA_transf_C"/>
</dbReference>
<evidence type="ECO:0000313" key="12">
    <source>
        <dbReference type="Proteomes" id="UP001501671"/>
    </source>
</evidence>
<dbReference type="Pfam" id="PF08019">
    <property type="entry name" value="EptA_B_N"/>
    <property type="match status" value="1"/>
</dbReference>
<dbReference type="PANTHER" id="PTHR30443">
    <property type="entry name" value="INNER MEMBRANE PROTEIN"/>
    <property type="match status" value="1"/>
</dbReference>
<feature type="domain" description="Phosphoethanolamine transferase N-terminal" evidence="10">
    <location>
        <begin position="42"/>
        <end position="191"/>
    </location>
</feature>
<evidence type="ECO:0000256" key="5">
    <source>
        <dbReference type="ARBA" id="ARBA00022692"/>
    </source>
</evidence>
<comment type="subcellular location">
    <subcellularLocation>
        <location evidence="1">Cell inner membrane</location>
        <topology evidence="1">Multi-pass membrane protein</topology>
    </subcellularLocation>
</comment>
<reference evidence="12" key="1">
    <citation type="journal article" date="2019" name="Int. J. Syst. Evol. Microbiol.">
        <title>The Global Catalogue of Microorganisms (GCM) 10K type strain sequencing project: providing services to taxonomists for standard genome sequencing and annotation.</title>
        <authorList>
            <consortium name="The Broad Institute Genomics Platform"/>
            <consortium name="The Broad Institute Genome Sequencing Center for Infectious Disease"/>
            <person name="Wu L."/>
            <person name="Ma J."/>
        </authorList>
    </citation>
    <scope>NUCLEOTIDE SEQUENCE [LARGE SCALE GENOMIC DNA]</scope>
    <source>
        <strain evidence="12">JCM 17666</strain>
    </source>
</reference>
<dbReference type="InterPro" id="IPR000917">
    <property type="entry name" value="Sulfatase_N"/>
</dbReference>
<evidence type="ECO:0000256" key="2">
    <source>
        <dbReference type="ARBA" id="ARBA00022475"/>
    </source>
</evidence>
<evidence type="ECO:0000256" key="6">
    <source>
        <dbReference type="ARBA" id="ARBA00022989"/>
    </source>
</evidence>
<evidence type="ECO:0000256" key="4">
    <source>
        <dbReference type="ARBA" id="ARBA00022679"/>
    </source>
</evidence>
<dbReference type="Gene3D" id="3.40.720.10">
    <property type="entry name" value="Alkaline Phosphatase, subunit A"/>
    <property type="match status" value="1"/>
</dbReference>
<dbReference type="EMBL" id="BAABFO010000003">
    <property type="protein sequence ID" value="GAA4325611.1"/>
    <property type="molecule type" value="Genomic_DNA"/>
</dbReference>
<dbReference type="PANTHER" id="PTHR30443:SF0">
    <property type="entry name" value="PHOSPHOETHANOLAMINE TRANSFERASE EPTA"/>
    <property type="match status" value="1"/>
</dbReference>
<evidence type="ECO:0000256" key="8">
    <source>
        <dbReference type="SAM" id="Phobius"/>
    </source>
</evidence>
<evidence type="ECO:0000256" key="3">
    <source>
        <dbReference type="ARBA" id="ARBA00022519"/>
    </source>
</evidence>
<dbReference type="GO" id="GO:0016740">
    <property type="term" value="F:transferase activity"/>
    <property type="evidence" value="ECO:0007669"/>
    <property type="project" value="UniProtKB-KW"/>
</dbReference>
<protein>
    <submittedName>
        <fullName evidence="11">Phosphoethanolamine--lipid A transferase</fullName>
    </submittedName>
</protein>
<name>A0ABP8GJN8_9BURK</name>
<dbReference type="NCBIfam" id="NF028537">
    <property type="entry name" value="P_eth_NH2_trans"/>
    <property type="match status" value="1"/>
</dbReference>
<comment type="caution">
    <text evidence="11">The sequence shown here is derived from an EMBL/GenBank/DDBJ whole genome shotgun (WGS) entry which is preliminary data.</text>
</comment>
<dbReference type="InterPro" id="IPR017850">
    <property type="entry name" value="Alkaline_phosphatase_core_sf"/>
</dbReference>
<dbReference type="CDD" id="cd16017">
    <property type="entry name" value="LptA"/>
    <property type="match status" value="1"/>
</dbReference>
<organism evidence="11 12">
    <name type="scientific">Pigmentiphaga soli</name>
    <dbReference type="NCBI Taxonomy" id="1007095"/>
    <lineage>
        <taxon>Bacteria</taxon>
        <taxon>Pseudomonadati</taxon>
        <taxon>Pseudomonadota</taxon>
        <taxon>Betaproteobacteria</taxon>
        <taxon>Burkholderiales</taxon>
        <taxon>Alcaligenaceae</taxon>
        <taxon>Pigmentiphaga</taxon>
    </lineage>
</organism>
<feature type="transmembrane region" description="Helical" evidence="8">
    <location>
        <begin position="101"/>
        <end position="123"/>
    </location>
</feature>
<feature type="domain" description="Sulfatase N-terminal" evidence="9">
    <location>
        <begin position="221"/>
        <end position="510"/>
    </location>
</feature>
<keyword evidence="6 8" id="KW-1133">Transmembrane helix</keyword>
<dbReference type="Pfam" id="PF00884">
    <property type="entry name" value="Sulfatase"/>
    <property type="match status" value="1"/>
</dbReference>
<dbReference type="Proteomes" id="UP001501671">
    <property type="component" value="Unassembled WGS sequence"/>
</dbReference>
<evidence type="ECO:0000256" key="1">
    <source>
        <dbReference type="ARBA" id="ARBA00004429"/>
    </source>
</evidence>
<feature type="transmembrane region" description="Helical" evidence="8">
    <location>
        <begin position="61"/>
        <end position="81"/>
    </location>
</feature>
<keyword evidence="4 11" id="KW-0808">Transferase</keyword>
<dbReference type="SUPFAM" id="SSF53649">
    <property type="entry name" value="Alkaline phosphatase-like"/>
    <property type="match status" value="1"/>
</dbReference>
<dbReference type="InterPro" id="IPR040423">
    <property type="entry name" value="PEA_transferase"/>
</dbReference>
<evidence type="ECO:0000313" key="11">
    <source>
        <dbReference type="EMBL" id="GAA4325611.1"/>
    </source>
</evidence>
<proteinExistence type="predicted"/>
<dbReference type="InterPro" id="IPR012549">
    <property type="entry name" value="EptA-like_N"/>
</dbReference>
<evidence type="ECO:0000259" key="10">
    <source>
        <dbReference type="Pfam" id="PF08019"/>
    </source>
</evidence>
<gene>
    <name evidence="11" type="ORF">GCM10023144_08130</name>
</gene>
<evidence type="ECO:0000259" key="9">
    <source>
        <dbReference type="Pfam" id="PF00884"/>
    </source>
</evidence>
<feature type="transmembrane region" description="Helical" evidence="8">
    <location>
        <begin position="143"/>
        <end position="161"/>
    </location>
</feature>
<sequence>MLAALALVAFYNVPAWRALARLVPLAGLGDAAFYVSFGVLMWAAFALLLTAVSFRWIFKPVLMLIAIASALAAYFMTDYGVSIDSVMIQNMAETNLAEASALFSPAMLGYLLVLGLLPTALVWRLPVAYARGWKGLAGRAGTVLACAMAGILMLAAFYGVYSPLLRQNRALTNFINPTSYLHALDKYAHQRWGVKETLAVAPIGLDARPGPAWARQPRKSLVVFVVGETARADHFGLNGYARDTTPELRRLGVLNFGRVSSCGTSTAVSVPCMFSGFPRADYSDRKAKTHEGLLDVLQRAGVEVFWRDNNSDCKGACLRVPHDTVDARRNDARCDGETCYDEVMLDGLQQYIDAKQDNVFIVLHSIGSHGPAYYRRYPAAFQKFSPVCRSNQFSQCTHEELINAYDNTIAYTDHFLAQVVALLQRNAAQRDTAMVYVSDHGESLGENGLYLHAAPYAIAPEAQTHVPMVMWLSPEAQRDWGIDRRCLAARGDAPFSHDNVFHTFLGLFDVQTALYRPALDMAAPCRDLPEGPASAVAPSAAPPAPRKS</sequence>
<keyword evidence="5 8" id="KW-0812">Transmembrane</keyword>
<accession>A0ABP8GJN8</accession>
<keyword evidence="2" id="KW-1003">Cell membrane</keyword>
<keyword evidence="7 8" id="KW-0472">Membrane</keyword>
<keyword evidence="3" id="KW-0997">Cell inner membrane</keyword>
<keyword evidence="12" id="KW-1185">Reference proteome</keyword>